<accession>B6SX79</accession>
<protein>
    <submittedName>
        <fullName evidence="1">Uncharacterized protein</fullName>
    </submittedName>
</protein>
<evidence type="ECO:0000313" key="1">
    <source>
        <dbReference type="EMBL" id="ACG29462.1"/>
    </source>
</evidence>
<dbReference type="EMBL" id="EU957344">
    <property type="protein sequence ID" value="ACG29462.1"/>
    <property type="molecule type" value="mRNA"/>
</dbReference>
<proteinExistence type="evidence at transcript level"/>
<name>B6SX79_MAIZE</name>
<organism evidence="1">
    <name type="scientific">Zea mays</name>
    <name type="common">Maize</name>
    <dbReference type="NCBI Taxonomy" id="4577"/>
    <lineage>
        <taxon>Eukaryota</taxon>
        <taxon>Viridiplantae</taxon>
        <taxon>Streptophyta</taxon>
        <taxon>Embryophyta</taxon>
        <taxon>Tracheophyta</taxon>
        <taxon>Spermatophyta</taxon>
        <taxon>Magnoliopsida</taxon>
        <taxon>Liliopsida</taxon>
        <taxon>Poales</taxon>
        <taxon>Poaceae</taxon>
        <taxon>PACMAD clade</taxon>
        <taxon>Panicoideae</taxon>
        <taxon>Andropogonodae</taxon>
        <taxon>Andropogoneae</taxon>
        <taxon>Tripsacinae</taxon>
        <taxon>Zea</taxon>
    </lineage>
</organism>
<sequence length="42" mass="4640">MDRMSLWERKVAAKTSREVTCHLKIILVPGISSPRSRAGTTG</sequence>
<reference evidence="1" key="1">
    <citation type="journal article" date="2009" name="Plant Mol. Biol.">
        <title>Insights into corn genes derived from large-scale cDNA sequencing.</title>
        <authorList>
            <person name="Alexandrov N.N."/>
            <person name="Brover V.V."/>
            <person name="Freidin S."/>
            <person name="Troukhan M.E."/>
            <person name="Tatarinova T.V."/>
            <person name="Zhang H."/>
            <person name="Swaller T.J."/>
            <person name="Lu Y.P."/>
            <person name="Bouck J."/>
            <person name="Flavell R.B."/>
            <person name="Feldmann K.A."/>
        </authorList>
    </citation>
    <scope>NUCLEOTIDE SEQUENCE</scope>
</reference>
<dbReference type="AlphaFoldDB" id="B6SX79"/>